<accession>A0A8H3I6W1</accession>
<keyword evidence="2" id="KW-0288">FMN</keyword>
<dbReference type="GO" id="GO:0018580">
    <property type="term" value="F:nitronate monooxygenase activity"/>
    <property type="evidence" value="ECO:0007669"/>
    <property type="project" value="InterPro"/>
</dbReference>
<dbReference type="Proteomes" id="UP000664203">
    <property type="component" value="Unassembled WGS sequence"/>
</dbReference>
<evidence type="ECO:0008006" key="6">
    <source>
        <dbReference type="Google" id="ProtNLM"/>
    </source>
</evidence>
<dbReference type="InterPro" id="IPR004136">
    <property type="entry name" value="NMO"/>
</dbReference>
<keyword evidence="3" id="KW-0560">Oxidoreductase</keyword>
<comment type="caution">
    <text evidence="4">The sequence shown here is derived from an EMBL/GenBank/DDBJ whole genome shotgun (WGS) entry which is preliminary data.</text>
</comment>
<name>A0A8H3I6W1_9LECA</name>
<dbReference type="EMBL" id="CAJPDR010000012">
    <property type="protein sequence ID" value="CAF9905540.1"/>
    <property type="molecule type" value="Genomic_DNA"/>
</dbReference>
<gene>
    <name evidence="4" type="ORF">ALECFALPRED_001016</name>
</gene>
<keyword evidence="1" id="KW-0285">Flavoprotein</keyword>
<evidence type="ECO:0000313" key="4">
    <source>
        <dbReference type="EMBL" id="CAF9905540.1"/>
    </source>
</evidence>
<dbReference type="SUPFAM" id="SSF51412">
    <property type="entry name" value="Inosine monophosphate dehydrogenase (IMPDH)"/>
    <property type="match status" value="1"/>
</dbReference>
<dbReference type="InterPro" id="IPR013785">
    <property type="entry name" value="Aldolase_TIM"/>
</dbReference>
<evidence type="ECO:0000256" key="1">
    <source>
        <dbReference type="ARBA" id="ARBA00022630"/>
    </source>
</evidence>
<dbReference type="PANTHER" id="PTHR32332:SF36">
    <property type="entry name" value="2-NITROPROPANE DIOXYGENASE FAMILY, PUTATIVE (AFU_ORTHOLOGUE AFUA_4G07940)-RELATED"/>
    <property type="match status" value="1"/>
</dbReference>
<dbReference type="AlphaFoldDB" id="A0A8H3I6W1"/>
<dbReference type="CDD" id="cd04730">
    <property type="entry name" value="NPD_like"/>
    <property type="match status" value="1"/>
</dbReference>
<keyword evidence="5" id="KW-1185">Reference proteome</keyword>
<dbReference type="OrthoDB" id="10265891at2759"/>
<evidence type="ECO:0000256" key="2">
    <source>
        <dbReference type="ARBA" id="ARBA00022643"/>
    </source>
</evidence>
<dbReference type="Gene3D" id="3.20.20.70">
    <property type="entry name" value="Aldolase class I"/>
    <property type="match status" value="1"/>
</dbReference>
<dbReference type="PANTHER" id="PTHR32332">
    <property type="entry name" value="2-NITROPROPANE DIOXYGENASE"/>
    <property type="match status" value="1"/>
</dbReference>
<evidence type="ECO:0000256" key="3">
    <source>
        <dbReference type="ARBA" id="ARBA00023002"/>
    </source>
</evidence>
<evidence type="ECO:0000313" key="5">
    <source>
        <dbReference type="Proteomes" id="UP000664203"/>
    </source>
</evidence>
<proteinExistence type="predicted"/>
<organism evidence="4 5">
    <name type="scientific">Alectoria fallacina</name>
    <dbReference type="NCBI Taxonomy" id="1903189"/>
    <lineage>
        <taxon>Eukaryota</taxon>
        <taxon>Fungi</taxon>
        <taxon>Dikarya</taxon>
        <taxon>Ascomycota</taxon>
        <taxon>Pezizomycotina</taxon>
        <taxon>Lecanoromycetes</taxon>
        <taxon>OSLEUM clade</taxon>
        <taxon>Lecanoromycetidae</taxon>
        <taxon>Lecanorales</taxon>
        <taxon>Lecanorineae</taxon>
        <taxon>Parmeliaceae</taxon>
        <taxon>Alectoria</taxon>
    </lineage>
</organism>
<reference evidence="4" key="1">
    <citation type="submission" date="2021-03" db="EMBL/GenBank/DDBJ databases">
        <authorList>
            <person name="Tagirdzhanova G."/>
        </authorList>
    </citation>
    <scope>NUCLEOTIDE SEQUENCE</scope>
</reference>
<protein>
    <recommendedName>
        <fullName evidence="6">Nitronate monooxygenase domain-containing protein</fullName>
    </recommendedName>
</protein>
<sequence length="326" mass="34085">MAHTSTAPLASAVSNNGGLGVIGGLGYTPAQLRAMIHELKSLLTSPSLPFGVDLALPAVGGTARKTNHDYTKGLLNELIDVVIEEGAKLFVSAVGVPPTSVVQRLQKGGVVVMNMVGHPRHAEKAFEAGVDIVCAQGGEGGGHTGDISANLLVPACVDIAARYHPPMLGGKVGMVVAAGGIYDGRGLAAALMMGAVGVWVGTRFVASEEAGCSQGHKEAVVGAGWGDTVRTLVVSGRPLRARSNDYIEGWERRREKIRELVEKGVVPMEHDMEEDKEVDFPYLMGVVAASINDIKPTKDIIDGMVREAIECLRVGGGYVGGMKSKL</sequence>
<dbReference type="Pfam" id="PF03060">
    <property type="entry name" value="NMO"/>
    <property type="match status" value="1"/>
</dbReference>